<gene>
    <name evidence="2" type="ORF">QQS21_002266</name>
</gene>
<dbReference type="GO" id="GO:0005737">
    <property type="term" value="C:cytoplasm"/>
    <property type="evidence" value="ECO:0007669"/>
    <property type="project" value="TreeGrafter"/>
</dbReference>
<dbReference type="InterPro" id="IPR001509">
    <property type="entry name" value="Epimerase_deHydtase"/>
</dbReference>
<evidence type="ECO:0000259" key="1">
    <source>
        <dbReference type="Pfam" id="PF01370"/>
    </source>
</evidence>
<sequence length="328" mass="36082">MVSKVFVVGPGYVGREIIDLLRADGNYEITTLVRREAAAKEFEQDGVKAVLGDLDDAKTITQLSSQSDVVFHTATADHLVSAQAILDGIEQRANQGKRTIYLHQSGTSVLSDASPGNNINNEVFSDKTAAQIDTVADNAPHRKIDLAILQARKKLGDMARIFIWMPPIIYGNNSKYKRLSIQIPALTRFALKHGQAGYLRSGKEAWGVVHVLDLAKAYLQVLHWLEKAPDSDSNLHNPYFFCESGETTWGDIASMIGKGLHRAGRIDSSATKLIGEADYKDLFGPHTLDAVGCNSRNRADRLRAMGWKPEQLGVEEAFDKEDLPVILA</sequence>
<feature type="domain" description="NAD-dependent epimerase/dehydratase" evidence="1">
    <location>
        <begin position="7"/>
        <end position="228"/>
    </location>
</feature>
<dbReference type="InterPro" id="IPR051783">
    <property type="entry name" value="NAD(P)-dependent_oxidoreduct"/>
</dbReference>
<dbReference type="PANTHER" id="PTHR48079:SF6">
    <property type="entry name" value="NAD(P)-BINDING DOMAIN-CONTAINING PROTEIN-RELATED"/>
    <property type="match status" value="1"/>
</dbReference>
<reference evidence="2" key="1">
    <citation type="submission" date="2023-06" db="EMBL/GenBank/DDBJ databases">
        <title>Conoideocrella luteorostrata (Hypocreales: Clavicipitaceae), a potential biocontrol fungus for elongate hemlock scale in United States Christmas tree production areas.</title>
        <authorList>
            <person name="Barrett H."/>
            <person name="Lovett B."/>
            <person name="Macias A.M."/>
            <person name="Stajich J.E."/>
            <person name="Kasson M.T."/>
        </authorList>
    </citation>
    <scope>NUCLEOTIDE SEQUENCE</scope>
    <source>
        <strain evidence="2">ARSEF 14590</strain>
    </source>
</reference>
<evidence type="ECO:0000313" key="3">
    <source>
        <dbReference type="Proteomes" id="UP001251528"/>
    </source>
</evidence>
<organism evidence="2 3">
    <name type="scientific">Conoideocrella luteorostrata</name>
    <dbReference type="NCBI Taxonomy" id="1105319"/>
    <lineage>
        <taxon>Eukaryota</taxon>
        <taxon>Fungi</taxon>
        <taxon>Dikarya</taxon>
        <taxon>Ascomycota</taxon>
        <taxon>Pezizomycotina</taxon>
        <taxon>Sordariomycetes</taxon>
        <taxon>Hypocreomycetidae</taxon>
        <taxon>Hypocreales</taxon>
        <taxon>Clavicipitaceae</taxon>
        <taxon>Conoideocrella</taxon>
    </lineage>
</organism>
<evidence type="ECO:0000313" key="2">
    <source>
        <dbReference type="EMBL" id="KAK2609184.1"/>
    </source>
</evidence>
<proteinExistence type="predicted"/>
<dbReference type="PANTHER" id="PTHR48079">
    <property type="entry name" value="PROTEIN YEEZ"/>
    <property type="match status" value="1"/>
</dbReference>
<comment type="caution">
    <text evidence="2">The sequence shown here is derived from an EMBL/GenBank/DDBJ whole genome shotgun (WGS) entry which is preliminary data.</text>
</comment>
<dbReference type="EMBL" id="JASWJB010000026">
    <property type="protein sequence ID" value="KAK2609184.1"/>
    <property type="molecule type" value="Genomic_DNA"/>
</dbReference>
<protein>
    <recommendedName>
        <fullName evidence="1">NAD-dependent epimerase/dehydratase domain-containing protein</fullName>
    </recommendedName>
</protein>
<dbReference type="Proteomes" id="UP001251528">
    <property type="component" value="Unassembled WGS sequence"/>
</dbReference>
<accession>A0AAJ0G1G1</accession>
<dbReference type="AlphaFoldDB" id="A0AAJ0G1G1"/>
<dbReference type="Gene3D" id="3.40.50.720">
    <property type="entry name" value="NAD(P)-binding Rossmann-like Domain"/>
    <property type="match status" value="1"/>
</dbReference>
<name>A0AAJ0G1G1_9HYPO</name>
<dbReference type="SUPFAM" id="SSF51735">
    <property type="entry name" value="NAD(P)-binding Rossmann-fold domains"/>
    <property type="match status" value="1"/>
</dbReference>
<dbReference type="GO" id="GO:0004029">
    <property type="term" value="F:aldehyde dehydrogenase (NAD+) activity"/>
    <property type="evidence" value="ECO:0007669"/>
    <property type="project" value="TreeGrafter"/>
</dbReference>
<dbReference type="Pfam" id="PF01370">
    <property type="entry name" value="Epimerase"/>
    <property type="match status" value="1"/>
</dbReference>
<dbReference type="InterPro" id="IPR036291">
    <property type="entry name" value="NAD(P)-bd_dom_sf"/>
</dbReference>
<keyword evidence="3" id="KW-1185">Reference proteome</keyword>